<keyword evidence="4" id="KW-1185">Reference proteome</keyword>
<gene>
    <name evidence="3" type="ORF">FHR82_000645</name>
</gene>
<accession>A0A7W7PZY3</accession>
<proteinExistence type="predicted"/>
<evidence type="ECO:0000313" key="4">
    <source>
        <dbReference type="Proteomes" id="UP000520767"/>
    </source>
</evidence>
<feature type="compositionally biased region" description="Low complexity" evidence="1">
    <location>
        <begin position="51"/>
        <end position="81"/>
    </location>
</feature>
<keyword evidence="2" id="KW-0812">Transmembrane</keyword>
<dbReference type="AlphaFoldDB" id="A0A7W7PZY3"/>
<feature type="compositionally biased region" description="Pro residues" evidence="1">
    <location>
        <begin position="1"/>
        <end position="18"/>
    </location>
</feature>
<reference evidence="3 4" key="1">
    <citation type="submission" date="2020-08" db="EMBL/GenBank/DDBJ databases">
        <title>Genomic Encyclopedia of Type Strains, Phase III (KMG-III): the genomes of soil and plant-associated and newly described type strains.</title>
        <authorList>
            <person name="Whitman W."/>
        </authorList>
    </citation>
    <scope>NUCLEOTIDE SEQUENCE [LARGE SCALE GENOMIC DNA]</scope>
    <source>
        <strain evidence="3 4">CECT 8960</strain>
    </source>
</reference>
<dbReference type="RefSeq" id="WP_184808689.1">
    <property type="nucleotide sequence ID" value="NZ_JACHJQ010000001.1"/>
</dbReference>
<evidence type="ECO:0000256" key="1">
    <source>
        <dbReference type="SAM" id="MobiDB-lite"/>
    </source>
</evidence>
<protein>
    <submittedName>
        <fullName evidence="3">Uncharacterized protein</fullName>
    </submittedName>
</protein>
<dbReference type="PANTHER" id="PTHR48125">
    <property type="entry name" value="LP07818P1"/>
    <property type="match status" value="1"/>
</dbReference>
<dbReference type="Proteomes" id="UP000520767">
    <property type="component" value="Unassembled WGS sequence"/>
</dbReference>
<dbReference type="EMBL" id="JACHJQ010000001">
    <property type="protein sequence ID" value="MBB4904435.1"/>
    <property type="molecule type" value="Genomic_DNA"/>
</dbReference>
<feature type="compositionally biased region" description="Low complexity" evidence="1">
    <location>
        <begin position="19"/>
        <end position="43"/>
    </location>
</feature>
<feature type="region of interest" description="Disordered" evidence="1">
    <location>
        <begin position="1"/>
        <end position="81"/>
    </location>
</feature>
<keyword evidence="2" id="KW-1133">Transmembrane helix</keyword>
<dbReference type="Gene3D" id="1.25.40.10">
    <property type="entry name" value="Tetratricopeptide repeat domain"/>
    <property type="match status" value="1"/>
</dbReference>
<evidence type="ECO:0000313" key="3">
    <source>
        <dbReference type="EMBL" id="MBB4904435.1"/>
    </source>
</evidence>
<dbReference type="PANTHER" id="PTHR48125:SF10">
    <property type="entry name" value="OS12G0136300 PROTEIN"/>
    <property type="match status" value="1"/>
</dbReference>
<comment type="caution">
    <text evidence="3">The sequence shown here is derived from an EMBL/GenBank/DDBJ whole genome shotgun (WGS) entry which is preliminary data.</text>
</comment>
<sequence length="628" mass="65746">MDRPQQPEPVPTPPPTPSAEPGLPREAQTTTPETAASAPAAGPDSPPPAAAEPAAAAPAPEPTPAAAEPSDPAQSPAAAAAAVTLPAALGTPAAPEPALVAPEPFIPVQQAAAQTAPDTEQLTIPHLAGPPPPLPGVQPQWNFRVSDPRPAFYDPDATPTYGTRIPKPPKPADPLAVALGNASLLGIGYVLLGRKVLAVTAALVTVALLFLLVTTTPTLWFEFVVVAWWVAVIVHGWALARPRPRPNPVRTQRFVALGAAIPVLLAFGLLRFDAAGIEQDTADARADGDCGAALEATGTLWFGHELANAPLTVRADDTVRACDQLRTAGRELDTALGGNTTALAAGFGDLQGVLRDLPGHEEMVRTTMDRFLGALPVDDPCDTKAVTDWLGKEKPGGTLADATEVVPRIAPDAIVGCADFFMEKSDWQPARQRYQQLLDQYPDHELAPKAQAGVTKATQAIELNNVRTLLTPAAGSTPAYCDKPAPYSGAKPYVPNRPNRALVFGNDAHTGKIPPGWKATDAADAVIVVCAGETEYGTPVQTCPYEAADSILGYTDVTFHKIAIPLRVFEVRTGKLVASFKLEIGGASCPAVLEYRSSSYVDFGPPSQVYVAASVTDVQGAFRPMLVP</sequence>
<evidence type="ECO:0000256" key="2">
    <source>
        <dbReference type="SAM" id="Phobius"/>
    </source>
</evidence>
<dbReference type="InterPro" id="IPR011990">
    <property type="entry name" value="TPR-like_helical_dom_sf"/>
</dbReference>
<feature type="transmembrane region" description="Helical" evidence="2">
    <location>
        <begin position="252"/>
        <end position="270"/>
    </location>
</feature>
<keyword evidence="2" id="KW-0472">Membrane</keyword>
<feature type="transmembrane region" description="Helical" evidence="2">
    <location>
        <begin position="219"/>
        <end position="240"/>
    </location>
</feature>
<feature type="transmembrane region" description="Helical" evidence="2">
    <location>
        <begin position="196"/>
        <end position="213"/>
    </location>
</feature>
<organism evidence="3 4">
    <name type="scientific">Actinophytocola algeriensis</name>
    <dbReference type="NCBI Taxonomy" id="1768010"/>
    <lineage>
        <taxon>Bacteria</taxon>
        <taxon>Bacillati</taxon>
        <taxon>Actinomycetota</taxon>
        <taxon>Actinomycetes</taxon>
        <taxon>Pseudonocardiales</taxon>
        <taxon>Pseudonocardiaceae</taxon>
    </lineage>
</organism>
<name>A0A7W7PZY3_9PSEU</name>